<gene>
    <name evidence="2" type="ORF">Q5Y72_16745</name>
</gene>
<accession>A0ABT9JI59</accession>
<dbReference type="RefSeq" id="WP_305964571.1">
    <property type="nucleotide sequence ID" value="NZ_JAVAMQ010000021.1"/>
</dbReference>
<proteinExistence type="predicted"/>
<dbReference type="Proteomes" id="UP001224997">
    <property type="component" value="Unassembled WGS sequence"/>
</dbReference>
<comment type="caution">
    <text evidence="2">The sequence shown here is derived from an EMBL/GenBank/DDBJ whole genome shotgun (WGS) entry which is preliminary data.</text>
</comment>
<evidence type="ECO:0000256" key="1">
    <source>
        <dbReference type="SAM" id="MobiDB-lite"/>
    </source>
</evidence>
<sequence length="112" mass="12346">MLREVFSDKFGADDADRSLPAYSLEWLGETELQPQGGHLIGPACAAREADLTAREQQIADREARLAHDANVSFAERLASEGRLFRRPGKRSSPSWTRCPARLPSALPKAATR</sequence>
<evidence type="ECO:0000313" key="2">
    <source>
        <dbReference type="EMBL" id="MDP5308732.1"/>
    </source>
</evidence>
<organism evidence="2 3">
    <name type="scientific">Paracoccus spongiarum</name>
    <dbReference type="NCBI Taxonomy" id="3064387"/>
    <lineage>
        <taxon>Bacteria</taxon>
        <taxon>Pseudomonadati</taxon>
        <taxon>Pseudomonadota</taxon>
        <taxon>Alphaproteobacteria</taxon>
        <taxon>Rhodobacterales</taxon>
        <taxon>Paracoccaceae</taxon>
        <taxon>Paracoccus</taxon>
    </lineage>
</organism>
<dbReference type="EMBL" id="JAVAMQ010000021">
    <property type="protein sequence ID" value="MDP5308732.1"/>
    <property type="molecule type" value="Genomic_DNA"/>
</dbReference>
<reference evidence="2 3" key="1">
    <citation type="submission" date="2023-08" db="EMBL/GenBank/DDBJ databases">
        <authorList>
            <person name="Park J.-S."/>
        </authorList>
    </citation>
    <scope>NUCLEOTIDE SEQUENCE [LARGE SCALE GENOMIC DNA]</scope>
    <source>
        <strain evidence="2 3">2205BS29-5</strain>
    </source>
</reference>
<feature type="region of interest" description="Disordered" evidence="1">
    <location>
        <begin position="85"/>
        <end position="112"/>
    </location>
</feature>
<protein>
    <submittedName>
        <fullName evidence="2">Uncharacterized protein</fullName>
    </submittedName>
</protein>
<keyword evidence="3" id="KW-1185">Reference proteome</keyword>
<evidence type="ECO:0000313" key="3">
    <source>
        <dbReference type="Proteomes" id="UP001224997"/>
    </source>
</evidence>
<name>A0ABT9JI59_9RHOB</name>